<dbReference type="SMART" id="SM00220">
    <property type="entry name" value="S_TKc"/>
    <property type="match status" value="1"/>
</dbReference>
<feature type="region of interest" description="Disordered" evidence="1">
    <location>
        <begin position="765"/>
        <end position="799"/>
    </location>
</feature>
<keyword evidence="2" id="KW-1133">Transmembrane helix</keyword>
<evidence type="ECO:0000256" key="2">
    <source>
        <dbReference type="SAM" id="Phobius"/>
    </source>
</evidence>
<dbReference type="OrthoDB" id="547665at2759"/>
<dbReference type="InterPro" id="IPR011009">
    <property type="entry name" value="Kinase-like_dom_sf"/>
</dbReference>
<dbReference type="Gene3D" id="1.10.510.10">
    <property type="entry name" value="Transferase(Phosphotransferase) domain 1"/>
    <property type="match status" value="1"/>
</dbReference>
<keyword evidence="2" id="KW-0472">Membrane</keyword>
<accession>A0A835SIQ4</accession>
<feature type="domain" description="Protein kinase" evidence="3">
    <location>
        <begin position="1178"/>
        <end position="1508"/>
    </location>
</feature>
<feature type="region of interest" description="Disordered" evidence="1">
    <location>
        <begin position="481"/>
        <end position="507"/>
    </location>
</feature>
<sequence length="1572" mass="155086">MTDNGVGTVVLGASTTMVEAAWQGVATPYVLRRNLTLTGSEVDPALWPVLDLAFVKNKVVLSPGVTLRITRMVLARLRQGLYLQAPGMDLLASLPDPLPNTTANRSEWGHLQMDSVGLVNRACLTPGVATEVAPTIARPVAMAPGTQKVISNASQAGCTPVPSAAGTTDASAAAGTAAAGGGDVPYMSRCYVLTSEYLDLVLLAYNLPSDTSPRPLLAGYVIWISHAAVKCEGYLDQACVQRLGAYTCFALMFPRSNATGAFTQQPSPSPASIGAGGGTGSSSSGNSSSGGVPAANQQPDPASSGGGDGDSSANVGIIVGSIVGGLLLLGTIAAGALLFLRRRRQRRSQCQNPGDAAAAGKADKAGACSSGWGGPCADRDLTTASTDPSSPAHGGGMAGGGKGCVPTSNSWSDLGAAGTGKAGTEGEGGPGTQADDRSGRTAASGPTGGYSGLGFTPRASMEPVTALTPCKPDINMAVRVEPYAPPGSGASQYPRSDSRSRSRSSAAVGGVSAAVQASAAAGGGGGGGGGGGLGKGASFRELSLCSVAEAAASGATEDGGDVGGGSLESQVSAPRYASSLVTADAVAAGGAATSAIREASVLVSVDTATATAYGSTASTGLRVAGGFAARSYGPASGATTVVGGGGVSMSYASSCENSRSNWQQAQAALSADAPVSAASDAGAAAASDAAAASAGGVEPTVTLLPVLRGRGAYGRVVEGIYCGQRVAVKLLNYMPSAAALAAAAAAAAARRSNVGAGASYAATEAAPAPAEQGAGPGDVSDAEPGSDSDGAGGGCSDGDGDATDAAAAAAAATSDGTGVGWIAETHPALRSYVDTSSAALPAPPAGAGDGVSGGLPAAGPAAASGAAPVASAACHAGAAAAQAGNAQAMACGLFDSAPQSLQPCATEISALDSSQQLLSTAGITGGGSRPAAGPILLPPPMLPPPPPMPGRHAAGGGGGGGGRAGVPISAADLLHRHYHPLHNPADASCHSSSLLAPGGTMVVAPLSPQDMFVEWQQRRRQQQQHQPGQQPPGQQPGQQQDGLPGRLIGSTGTYTGPLCCTVLGLSTAGISDAAPPAPTTLDGVFNAAIPLGLSIPGGPAPGPSNHNNNHVNHNQNCVNKNKFAAAVPGAGGAAPAQARERPLVVDLRFGMRAAGAGRSRMVLPAPALKPLGEIWSPMKDAAGAGAGGGAEVDGSVPADADEQSARMQAEAEAEASDRDGAGGQQLARREGEDDCSFDVFGVAAQRAFLQELEVLARMRHPNIVQLLAACATPPQLALVVELMDCSLDQLLHPPGPAVSGWDGGGGAAAGKAGDGASQTGAVGAAASSASASGTLAASLLSYETVLHVALQVAHALDYLHPTIVHRDIKPSNILISNADSATPTVKLADFGLSRLQETVLITKNADVGTAAYMAPELLTTTHGVVTHHVDVYALAVCVWEMLAGQRPWADATMVQIACAVGLRGERPSLDALPPGRCPPPLRSLLAQCWDAVPARRPAASELVKELVLLQQQHKAGVLAPGDDGTAAFSAGTAGLALYDFDMVGGGPGAAARRGHHPVANQLAALIRGGMVS</sequence>
<feature type="region of interest" description="Disordered" evidence="1">
    <location>
        <begin position="923"/>
        <end position="967"/>
    </location>
</feature>
<dbReference type="InterPro" id="IPR000719">
    <property type="entry name" value="Prot_kinase_dom"/>
</dbReference>
<feature type="compositionally biased region" description="Pro residues" evidence="1">
    <location>
        <begin position="936"/>
        <end position="949"/>
    </location>
</feature>
<dbReference type="Gene3D" id="3.30.200.20">
    <property type="entry name" value="Phosphorylase Kinase, domain 1"/>
    <property type="match status" value="1"/>
</dbReference>
<dbReference type="Pfam" id="PF07714">
    <property type="entry name" value="PK_Tyr_Ser-Thr"/>
    <property type="match status" value="1"/>
</dbReference>
<dbReference type="InterPro" id="IPR008271">
    <property type="entry name" value="Ser/Thr_kinase_AS"/>
</dbReference>
<dbReference type="PROSITE" id="PS50011">
    <property type="entry name" value="PROTEIN_KINASE_DOM"/>
    <property type="match status" value="1"/>
</dbReference>
<feature type="compositionally biased region" description="Gly residues" evidence="1">
    <location>
        <begin position="953"/>
        <end position="964"/>
    </location>
</feature>
<organism evidence="4 5">
    <name type="scientific">Chlamydomonas incerta</name>
    <dbReference type="NCBI Taxonomy" id="51695"/>
    <lineage>
        <taxon>Eukaryota</taxon>
        <taxon>Viridiplantae</taxon>
        <taxon>Chlorophyta</taxon>
        <taxon>core chlorophytes</taxon>
        <taxon>Chlorophyceae</taxon>
        <taxon>CS clade</taxon>
        <taxon>Chlamydomonadales</taxon>
        <taxon>Chlamydomonadaceae</taxon>
        <taxon>Chlamydomonas</taxon>
    </lineage>
</organism>
<dbReference type="GO" id="GO:0005524">
    <property type="term" value="F:ATP binding"/>
    <property type="evidence" value="ECO:0007669"/>
    <property type="project" value="InterPro"/>
</dbReference>
<evidence type="ECO:0000313" key="4">
    <source>
        <dbReference type="EMBL" id="KAG2427868.1"/>
    </source>
</evidence>
<dbReference type="PANTHER" id="PTHR44329">
    <property type="entry name" value="SERINE/THREONINE-PROTEIN KINASE TNNI3K-RELATED"/>
    <property type="match status" value="1"/>
</dbReference>
<feature type="transmembrane region" description="Helical" evidence="2">
    <location>
        <begin position="317"/>
        <end position="340"/>
    </location>
</feature>
<evidence type="ECO:0000256" key="1">
    <source>
        <dbReference type="SAM" id="MobiDB-lite"/>
    </source>
</evidence>
<protein>
    <recommendedName>
        <fullName evidence="3">Protein kinase domain-containing protein</fullName>
    </recommendedName>
</protein>
<dbReference type="PANTHER" id="PTHR44329:SF214">
    <property type="entry name" value="PROTEIN KINASE DOMAIN-CONTAINING PROTEIN"/>
    <property type="match status" value="1"/>
</dbReference>
<dbReference type="PROSITE" id="PS00108">
    <property type="entry name" value="PROTEIN_KINASE_ST"/>
    <property type="match status" value="1"/>
</dbReference>
<dbReference type="EMBL" id="JAEHOC010000038">
    <property type="protein sequence ID" value="KAG2427868.1"/>
    <property type="molecule type" value="Genomic_DNA"/>
</dbReference>
<dbReference type="GO" id="GO:0004674">
    <property type="term" value="F:protein serine/threonine kinase activity"/>
    <property type="evidence" value="ECO:0007669"/>
    <property type="project" value="TreeGrafter"/>
</dbReference>
<feature type="region of interest" description="Disordered" evidence="1">
    <location>
        <begin position="1182"/>
        <end position="1229"/>
    </location>
</feature>
<feature type="compositionally biased region" description="Low complexity" evidence="1">
    <location>
        <begin position="1035"/>
        <end position="1046"/>
    </location>
</feature>
<dbReference type="InterPro" id="IPR051681">
    <property type="entry name" value="Ser/Thr_Kinases-Pseudokinases"/>
</dbReference>
<dbReference type="SUPFAM" id="SSF56112">
    <property type="entry name" value="Protein kinase-like (PK-like)"/>
    <property type="match status" value="1"/>
</dbReference>
<keyword evidence="5" id="KW-1185">Reference proteome</keyword>
<keyword evidence="2" id="KW-0812">Transmembrane</keyword>
<dbReference type="InterPro" id="IPR001245">
    <property type="entry name" value="Ser-Thr/Tyr_kinase_cat_dom"/>
</dbReference>
<evidence type="ECO:0000313" key="5">
    <source>
        <dbReference type="Proteomes" id="UP000650467"/>
    </source>
</evidence>
<feature type="compositionally biased region" description="Gly residues" evidence="1">
    <location>
        <begin position="393"/>
        <end position="403"/>
    </location>
</feature>
<feature type="compositionally biased region" description="Low complexity" evidence="1">
    <location>
        <begin position="281"/>
        <end position="295"/>
    </location>
</feature>
<comment type="caution">
    <text evidence="4">The sequence shown here is derived from an EMBL/GenBank/DDBJ whole genome shotgun (WGS) entry which is preliminary data.</text>
</comment>
<dbReference type="Proteomes" id="UP000650467">
    <property type="component" value="Unassembled WGS sequence"/>
</dbReference>
<reference evidence="4" key="1">
    <citation type="journal article" date="2020" name="bioRxiv">
        <title>Comparative genomics of Chlamydomonas.</title>
        <authorList>
            <person name="Craig R.J."/>
            <person name="Hasan A.R."/>
            <person name="Ness R.W."/>
            <person name="Keightley P.D."/>
        </authorList>
    </citation>
    <scope>NUCLEOTIDE SEQUENCE</scope>
    <source>
        <strain evidence="4">SAG 7.73</strain>
    </source>
</reference>
<feature type="region of interest" description="Disordered" evidence="1">
    <location>
        <begin position="261"/>
        <end position="309"/>
    </location>
</feature>
<feature type="region of interest" description="Disordered" evidence="1">
    <location>
        <begin position="1016"/>
        <end position="1048"/>
    </location>
</feature>
<evidence type="ECO:0000259" key="3">
    <source>
        <dbReference type="PROSITE" id="PS50011"/>
    </source>
</evidence>
<gene>
    <name evidence="4" type="ORF">HXX76_012188</name>
</gene>
<feature type="region of interest" description="Disordered" evidence="1">
    <location>
        <begin position="350"/>
        <end position="458"/>
    </location>
</feature>
<feature type="compositionally biased region" description="Gly residues" evidence="1">
    <location>
        <begin position="417"/>
        <end position="431"/>
    </location>
</feature>
<proteinExistence type="predicted"/>
<name>A0A835SIQ4_CHLIN</name>